<keyword evidence="5" id="KW-0804">Transcription</keyword>
<evidence type="ECO:0000256" key="3">
    <source>
        <dbReference type="ARBA" id="ARBA00022833"/>
    </source>
</evidence>
<dbReference type="PROSITE" id="PS50114">
    <property type="entry name" value="GATA_ZN_FINGER_2"/>
    <property type="match status" value="1"/>
</dbReference>
<keyword evidence="4" id="KW-0805">Transcription regulation</keyword>
<dbReference type="PROSITE" id="PS00344">
    <property type="entry name" value="GATA_ZN_FINGER_1"/>
    <property type="match status" value="1"/>
</dbReference>
<evidence type="ECO:0000256" key="8">
    <source>
        <dbReference type="PROSITE-ProRule" id="PRU00094"/>
    </source>
</evidence>
<dbReference type="GO" id="GO:0006355">
    <property type="term" value="P:regulation of DNA-templated transcription"/>
    <property type="evidence" value="ECO:0007669"/>
    <property type="project" value="InterPro"/>
</dbReference>
<comment type="function">
    <text evidence="7">Transcriptional regulator that specifically binds 5'-GATA-3' or 5'-GAT-3' motifs within gene promoters.</text>
</comment>
<dbReference type="STRING" id="52838.A0A4S8JN07"/>
<dbReference type="SUPFAM" id="SSF57716">
    <property type="entry name" value="Glucocorticoid receptor-like (DNA-binding domain)"/>
    <property type="match status" value="1"/>
</dbReference>
<keyword evidence="11" id="KW-1185">Reference proteome</keyword>
<dbReference type="SMART" id="SM00401">
    <property type="entry name" value="ZnF_GATA"/>
    <property type="match status" value="1"/>
</dbReference>
<dbReference type="CDD" id="cd00202">
    <property type="entry name" value="ZnF_GATA"/>
    <property type="match status" value="1"/>
</dbReference>
<accession>A0A4S8JN07</accession>
<evidence type="ECO:0000256" key="6">
    <source>
        <dbReference type="ARBA" id="ARBA00024019"/>
    </source>
</evidence>
<dbReference type="Proteomes" id="UP000317650">
    <property type="component" value="Chromosome 1"/>
</dbReference>
<proteinExistence type="inferred from homology"/>
<evidence type="ECO:0000313" key="10">
    <source>
        <dbReference type="EMBL" id="THU63637.1"/>
    </source>
</evidence>
<dbReference type="GO" id="GO:0008270">
    <property type="term" value="F:zinc ion binding"/>
    <property type="evidence" value="ECO:0007669"/>
    <property type="project" value="UniProtKB-KW"/>
</dbReference>
<name>A0A4S8JN07_MUSBA</name>
<dbReference type="InterPro" id="IPR000679">
    <property type="entry name" value="Znf_GATA"/>
</dbReference>
<evidence type="ECO:0000259" key="9">
    <source>
        <dbReference type="PROSITE" id="PS50114"/>
    </source>
</evidence>
<sequence length="115" mass="12483">MDASSSDCQLKCCADCRITKTPLWRTGPSGPKSLCNACGIRYRKNGRALPVSKKKKVEIGSGGGEGFGVSFKLRKLGLGLREQRSVIQKQRRRSMLGEEEAAVVLMALSSGFLYA</sequence>
<comment type="similarity">
    <text evidence="6">Belongs to the type IV zinc-finger family. Class B subfamily.</text>
</comment>
<evidence type="ECO:0000256" key="2">
    <source>
        <dbReference type="ARBA" id="ARBA00022771"/>
    </source>
</evidence>
<dbReference type="Pfam" id="PF00320">
    <property type="entry name" value="GATA"/>
    <property type="match status" value="1"/>
</dbReference>
<evidence type="ECO:0000256" key="1">
    <source>
        <dbReference type="ARBA" id="ARBA00022723"/>
    </source>
</evidence>
<evidence type="ECO:0000256" key="5">
    <source>
        <dbReference type="ARBA" id="ARBA00023163"/>
    </source>
</evidence>
<dbReference type="Gene3D" id="3.30.50.10">
    <property type="entry name" value="Erythroid Transcription Factor GATA-1, subunit A"/>
    <property type="match status" value="1"/>
</dbReference>
<evidence type="ECO:0000256" key="7">
    <source>
        <dbReference type="ARBA" id="ARBA00037539"/>
    </source>
</evidence>
<protein>
    <recommendedName>
        <fullName evidence="9">GATA-type domain-containing protein</fullName>
    </recommendedName>
</protein>
<keyword evidence="3" id="KW-0862">Zinc</keyword>
<organism evidence="10 11">
    <name type="scientific">Musa balbisiana</name>
    <name type="common">Banana</name>
    <dbReference type="NCBI Taxonomy" id="52838"/>
    <lineage>
        <taxon>Eukaryota</taxon>
        <taxon>Viridiplantae</taxon>
        <taxon>Streptophyta</taxon>
        <taxon>Embryophyta</taxon>
        <taxon>Tracheophyta</taxon>
        <taxon>Spermatophyta</taxon>
        <taxon>Magnoliopsida</taxon>
        <taxon>Liliopsida</taxon>
        <taxon>Zingiberales</taxon>
        <taxon>Musaceae</taxon>
        <taxon>Musa</taxon>
    </lineage>
</organism>
<comment type="caution">
    <text evidence="10">The sequence shown here is derived from an EMBL/GenBank/DDBJ whole genome shotgun (WGS) entry which is preliminary data.</text>
</comment>
<evidence type="ECO:0000313" key="11">
    <source>
        <dbReference type="Proteomes" id="UP000317650"/>
    </source>
</evidence>
<keyword evidence="1" id="KW-0479">Metal-binding</keyword>
<dbReference type="EMBL" id="PYDT01000004">
    <property type="protein sequence ID" value="THU63637.1"/>
    <property type="molecule type" value="Genomic_DNA"/>
</dbReference>
<feature type="domain" description="GATA-type" evidence="9">
    <location>
        <begin position="13"/>
        <end position="62"/>
    </location>
</feature>
<dbReference type="PANTHER" id="PTHR47172:SF31">
    <property type="entry name" value="(WILD MALAYSIAN BANANA) HYPOTHETICAL PROTEIN"/>
    <property type="match status" value="1"/>
</dbReference>
<dbReference type="PANTHER" id="PTHR47172">
    <property type="entry name" value="OS01G0976800 PROTEIN"/>
    <property type="match status" value="1"/>
</dbReference>
<dbReference type="GO" id="GO:0043565">
    <property type="term" value="F:sequence-specific DNA binding"/>
    <property type="evidence" value="ECO:0007669"/>
    <property type="project" value="InterPro"/>
</dbReference>
<dbReference type="InterPro" id="IPR013088">
    <property type="entry name" value="Znf_NHR/GATA"/>
</dbReference>
<evidence type="ECO:0000256" key="4">
    <source>
        <dbReference type="ARBA" id="ARBA00023015"/>
    </source>
</evidence>
<keyword evidence="2 8" id="KW-0863">Zinc-finger</keyword>
<dbReference type="AlphaFoldDB" id="A0A4S8JN07"/>
<gene>
    <name evidence="10" type="ORF">C4D60_Mb01t17910</name>
</gene>
<reference evidence="10 11" key="1">
    <citation type="journal article" date="2019" name="Nat. Plants">
        <title>Genome sequencing of Musa balbisiana reveals subgenome evolution and function divergence in polyploid bananas.</title>
        <authorList>
            <person name="Yao X."/>
        </authorList>
    </citation>
    <scope>NUCLEOTIDE SEQUENCE [LARGE SCALE GENOMIC DNA]</scope>
    <source>
        <strain evidence="11">cv. DH-PKW</strain>
        <tissue evidence="10">Leaves</tissue>
    </source>
</reference>